<dbReference type="VEuPathDB" id="FungiDB:Bcin06g02680"/>
<sequence>MSNLEQKYALLEDDTGSEHESQDFDHPSPKTTRKSSNTILLAGWTLFWVLNCAILGIQCFRLMNKLEKLERTEFAGLKRNVPVPWSVYGPYDNRSDPEATDKEWEKISNIRLGVIALPDSYVEEKGLHKAQRFPWDESKGVYLINAYHNLHCLLKLRTSLLEFHRGEEQSGSFAHVTHCLDALRQDIKCNADDTPRWSGYGHRITGVDQVRMCRNWDLLDEWSKTFPSCWNKIPSIEDINERFSYCPVDSPYADRIIETLGSKNHLGE</sequence>
<evidence type="ECO:0000313" key="4">
    <source>
        <dbReference type="EMBL" id="ATZ50782.1"/>
    </source>
</evidence>
<proteinExistence type="inferred from homology"/>
<evidence type="ECO:0000256" key="3">
    <source>
        <dbReference type="SAM" id="Phobius"/>
    </source>
</evidence>
<feature type="compositionally biased region" description="Basic and acidic residues" evidence="2">
    <location>
        <begin position="16"/>
        <end position="28"/>
    </location>
</feature>
<dbReference type="Pfam" id="PF11807">
    <property type="entry name" value="UstYa"/>
    <property type="match status" value="1"/>
</dbReference>
<dbReference type="AlphaFoldDB" id="A0A384JJY1"/>
<dbReference type="PANTHER" id="PTHR33365">
    <property type="entry name" value="YALI0B05434P"/>
    <property type="match status" value="1"/>
</dbReference>
<dbReference type="Proteomes" id="UP000001798">
    <property type="component" value="Chromosome 6"/>
</dbReference>
<dbReference type="InterPro" id="IPR021765">
    <property type="entry name" value="UstYa-like"/>
</dbReference>
<evidence type="ECO:0000256" key="1">
    <source>
        <dbReference type="ARBA" id="ARBA00035112"/>
    </source>
</evidence>
<name>A0A384JJY1_BOTFB</name>
<gene>
    <name evidence="4" type="ORF">BCIN_06g02680</name>
</gene>
<reference evidence="4 5" key="1">
    <citation type="journal article" date="2011" name="PLoS Genet.">
        <title>Genomic analysis of the necrotrophic fungal pathogens Sclerotinia sclerotiorum and Botrytis cinerea.</title>
        <authorList>
            <person name="Amselem J."/>
            <person name="Cuomo C.A."/>
            <person name="van Kan J.A."/>
            <person name="Viaud M."/>
            <person name="Benito E.P."/>
            <person name="Couloux A."/>
            <person name="Coutinho P.M."/>
            <person name="de Vries R.P."/>
            <person name="Dyer P.S."/>
            <person name="Fillinger S."/>
            <person name="Fournier E."/>
            <person name="Gout L."/>
            <person name="Hahn M."/>
            <person name="Kohn L."/>
            <person name="Lapalu N."/>
            <person name="Plummer K.M."/>
            <person name="Pradier J.M."/>
            <person name="Quevillon E."/>
            <person name="Sharon A."/>
            <person name="Simon A."/>
            <person name="ten Have A."/>
            <person name="Tudzynski B."/>
            <person name="Tudzynski P."/>
            <person name="Wincker P."/>
            <person name="Andrew M."/>
            <person name="Anthouard V."/>
            <person name="Beever R.E."/>
            <person name="Beffa R."/>
            <person name="Benoit I."/>
            <person name="Bouzid O."/>
            <person name="Brault B."/>
            <person name="Chen Z."/>
            <person name="Choquer M."/>
            <person name="Collemare J."/>
            <person name="Cotton P."/>
            <person name="Danchin E.G."/>
            <person name="Da Silva C."/>
            <person name="Gautier A."/>
            <person name="Giraud C."/>
            <person name="Giraud T."/>
            <person name="Gonzalez C."/>
            <person name="Grossetete S."/>
            <person name="Guldener U."/>
            <person name="Henrissat B."/>
            <person name="Howlett B.J."/>
            <person name="Kodira C."/>
            <person name="Kretschmer M."/>
            <person name="Lappartient A."/>
            <person name="Leroch M."/>
            <person name="Levis C."/>
            <person name="Mauceli E."/>
            <person name="Neuveglise C."/>
            <person name="Oeser B."/>
            <person name="Pearson M."/>
            <person name="Poulain J."/>
            <person name="Poussereau N."/>
            <person name="Quesneville H."/>
            <person name="Rascle C."/>
            <person name="Schumacher J."/>
            <person name="Segurens B."/>
            <person name="Sexton A."/>
            <person name="Silva E."/>
            <person name="Sirven C."/>
            <person name="Soanes D.M."/>
            <person name="Talbot N.J."/>
            <person name="Templeton M."/>
            <person name="Yandava C."/>
            <person name="Yarden O."/>
            <person name="Zeng Q."/>
            <person name="Rollins J.A."/>
            <person name="Lebrun M.H."/>
            <person name="Dickman M."/>
        </authorList>
    </citation>
    <scope>NUCLEOTIDE SEQUENCE [LARGE SCALE GENOMIC DNA]</scope>
    <source>
        <strain evidence="4 5">B05.10</strain>
    </source>
</reference>
<dbReference type="GeneID" id="5441118"/>
<dbReference type="RefSeq" id="XP_024549193.1">
    <property type="nucleotide sequence ID" value="XM_024693407.1"/>
</dbReference>
<comment type="similarity">
    <text evidence="1">Belongs to the ustYa family.</text>
</comment>
<reference evidence="4 5" key="2">
    <citation type="journal article" date="2012" name="Eukaryot. Cell">
        <title>Genome update of Botrytis cinerea strains B05.10 and T4.</title>
        <authorList>
            <person name="Staats M."/>
            <person name="van Kan J.A."/>
        </authorList>
    </citation>
    <scope>NUCLEOTIDE SEQUENCE [LARGE SCALE GENOMIC DNA]</scope>
    <source>
        <strain evidence="4 5">B05.10</strain>
    </source>
</reference>
<evidence type="ECO:0000256" key="2">
    <source>
        <dbReference type="SAM" id="MobiDB-lite"/>
    </source>
</evidence>
<keyword evidence="3" id="KW-0812">Transmembrane</keyword>
<feature type="region of interest" description="Disordered" evidence="2">
    <location>
        <begin position="12"/>
        <end position="34"/>
    </location>
</feature>
<accession>A0A384JJY1</accession>
<evidence type="ECO:0008006" key="6">
    <source>
        <dbReference type="Google" id="ProtNLM"/>
    </source>
</evidence>
<reference evidence="4 5" key="3">
    <citation type="journal article" date="2017" name="Mol. Plant Pathol.">
        <title>A gapless genome sequence of the fungus Botrytis cinerea.</title>
        <authorList>
            <person name="Van Kan J.A."/>
            <person name="Stassen J.H."/>
            <person name="Mosbach A."/>
            <person name="Van Der Lee T.A."/>
            <person name="Faino L."/>
            <person name="Farmer A.D."/>
            <person name="Papasotiriou D.G."/>
            <person name="Zhou S."/>
            <person name="Seidl M.F."/>
            <person name="Cottam E."/>
            <person name="Edel D."/>
            <person name="Hahn M."/>
            <person name="Schwartz D.C."/>
            <person name="Dietrich R.A."/>
            <person name="Widdison S."/>
            <person name="Scalliet G."/>
        </authorList>
    </citation>
    <scope>NUCLEOTIDE SEQUENCE [LARGE SCALE GENOMIC DNA]</scope>
    <source>
        <strain evidence="4 5">B05.10</strain>
    </source>
</reference>
<dbReference type="EMBL" id="CP009810">
    <property type="protein sequence ID" value="ATZ50782.1"/>
    <property type="molecule type" value="Genomic_DNA"/>
</dbReference>
<evidence type="ECO:0000313" key="5">
    <source>
        <dbReference type="Proteomes" id="UP000001798"/>
    </source>
</evidence>
<dbReference type="OrthoDB" id="3687641at2759"/>
<organism evidence="4 5">
    <name type="scientific">Botryotinia fuckeliana (strain B05.10)</name>
    <name type="common">Noble rot fungus</name>
    <name type="synonym">Botrytis cinerea</name>
    <dbReference type="NCBI Taxonomy" id="332648"/>
    <lineage>
        <taxon>Eukaryota</taxon>
        <taxon>Fungi</taxon>
        <taxon>Dikarya</taxon>
        <taxon>Ascomycota</taxon>
        <taxon>Pezizomycotina</taxon>
        <taxon>Leotiomycetes</taxon>
        <taxon>Helotiales</taxon>
        <taxon>Sclerotiniaceae</taxon>
        <taxon>Botrytis</taxon>
    </lineage>
</organism>
<protein>
    <recommendedName>
        <fullName evidence="6">Tat pathway signal sequence protein</fullName>
    </recommendedName>
</protein>
<feature type="transmembrane region" description="Helical" evidence="3">
    <location>
        <begin position="39"/>
        <end position="60"/>
    </location>
</feature>
<dbReference type="KEGG" id="bfu:BCIN_06g02680"/>
<keyword evidence="5" id="KW-1185">Reference proteome</keyword>
<dbReference type="GO" id="GO:0043386">
    <property type="term" value="P:mycotoxin biosynthetic process"/>
    <property type="evidence" value="ECO:0007669"/>
    <property type="project" value="InterPro"/>
</dbReference>
<keyword evidence="3" id="KW-1133">Transmembrane helix</keyword>
<keyword evidence="3" id="KW-0472">Membrane</keyword>
<dbReference type="PANTHER" id="PTHR33365:SF6">
    <property type="entry name" value="OXIDASE USTYA"/>
    <property type="match status" value="1"/>
</dbReference>